<keyword evidence="2" id="KW-1185">Reference proteome</keyword>
<dbReference type="AlphaFoldDB" id="A0A2P8G449"/>
<dbReference type="EMBL" id="PYAS01000006">
    <property type="protein sequence ID" value="PSL28748.1"/>
    <property type="molecule type" value="Genomic_DNA"/>
</dbReference>
<protein>
    <submittedName>
        <fullName evidence="1">Uncharacterized protein</fullName>
    </submittedName>
</protein>
<reference evidence="1 2" key="1">
    <citation type="submission" date="2018-03" db="EMBL/GenBank/DDBJ databases">
        <title>Genomic Encyclopedia of Archaeal and Bacterial Type Strains, Phase II (KMG-II): from individual species to whole genera.</title>
        <authorList>
            <person name="Goeker M."/>
        </authorList>
    </citation>
    <scope>NUCLEOTIDE SEQUENCE [LARGE SCALE GENOMIC DNA]</scope>
    <source>
        <strain evidence="1 2">DSM 29057</strain>
    </source>
</reference>
<dbReference type="OrthoDB" id="964061at2"/>
<accession>A0A2P8G449</accession>
<evidence type="ECO:0000313" key="1">
    <source>
        <dbReference type="EMBL" id="PSL28748.1"/>
    </source>
</evidence>
<sequence>MELVKKVIVPTSTTFTLTLPKEMIGKEIEVVASEVKAPRILSELEKQQRMEAIEAIFKDSRVDLRNFKFDRDEANNYGD</sequence>
<dbReference type="Proteomes" id="UP000241964">
    <property type="component" value="Unassembled WGS sequence"/>
</dbReference>
<name>A0A2P8G449_9BACT</name>
<evidence type="ECO:0000313" key="2">
    <source>
        <dbReference type="Proteomes" id="UP000241964"/>
    </source>
</evidence>
<proteinExistence type="predicted"/>
<organism evidence="1 2">
    <name type="scientific">Dyadobacter jiangsuensis</name>
    <dbReference type="NCBI Taxonomy" id="1591085"/>
    <lineage>
        <taxon>Bacteria</taxon>
        <taxon>Pseudomonadati</taxon>
        <taxon>Bacteroidota</taxon>
        <taxon>Cytophagia</taxon>
        <taxon>Cytophagales</taxon>
        <taxon>Spirosomataceae</taxon>
        <taxon>Dyadobacter</taxon>
    </lineage>
</organism>
<comment type="caution">
    <text evidence="1">The sequence shown here is derived from an EMBL/GenBank/DDBJ whole genome shotgun (WGS) entry which is preliminary data.</text>
</comment>
<dbReference type="RefSeq" id="WP_106596178.1">
    <property type="nucleotide sequence ID" value="NZ_PYAS01000006.1"/>
</dbReference>
<gene>
    <name evidence="1" type="ORF">CLV60_106351</name>
</gene>